<keyword evidence="2" id="KW-1185">Reference proteome</keyword>
<organism evidence="1 2">
    <name type="scientific">Cichlidogyrus casuarinus</name>
    <dbReference type="NCBI Taxonomy" id="1844966"/>
    <lineage>
        <taxon>Eukaryota</taxon>
        <taxon>Metazoa</taxon>
        <taxon>Spiralia</taxon>
        <taxon>Lophotrochozoa</taxon>
        <taxon>Platyhelminthes</taxon>
        <taxon>Monogenea</taxon>
        <taxon>Monopisthocotylea</taxon>
        <taxon>Dactylogyridea</taxon>
        <taxon>Ancyrocephalidae</taxon>
        <taxon>Cichlidogyrus</taxon>
    </lineage>
</organism>
<name>A0ABD2PJT1_9PLAT</name>
<dbReference type="Proteomes" id="UP001626550">
    <property type="component" value="Unassembled WGS sequence"/>
</dbReference>
<dbReference type="EMBL" id="JBJKFK010006620">
    <property type="protein sequence ID" value="KAL3307733.1"/>
    <property type="molecule type" value="Genomic_DNA"/>
</dbReference>
<comment type="caution">
    <text evidence="1">The sequence shown here is derived from an EMBL/GenBank/DDBJ whole genome shotgun (WGS) entry which is preliminary data.</text>
</comment>
<evidence type="ECO:0000313" key="1">
    <source>
        <dbReference type="EMBL" id="KAL3307733.1"/>
    </source>
</evidence>
<dbReference type="PANTHER" id="PTHR13615:SF3">
    <property type="entry name" value="GLYCOSYLTRANSFERASE-LIKE DOMAIN-CONTAINING PROTEIN 1"/>
    <property type="match status" value="1"/>
</dbReference>
<accession>A0ABD2PJT1</accession>
<proteinExistence type="predicted"/>
<dbReference type="InterPro" id="IPR051862">
    <property type="entry name" value="GT-like_domain_containing_1"/>
</dbReference>
<reference evidence="1 2" key="1">
    <citation type="submission" date="2024-11" db="EMBL/GenBank/DDBJ databases">
        <title>Adaptive evolution of stress response genes in parasites aligns with host niche diversity.</title>
        <authorList>
            <person name="Hahn C."/>
            <person name="Resl P."/>
        </authorList>
    </citation>
    <scope>NUCLEOTIDE SEQUENCE [LARGE SCALE GENOMIC DNA]</scope>
    <source>
        <strain evidence="1">EGGRZ-B1_66</strain>
        <tissue evidence="1">Body</tissue>
    </source>
</reference>
<dbReference type="AlphaFoldDB" id="A0ABD2PJT1"/>
<protein>
    <submittedName>
        <fullName evidence="1">Uncharacterized protein</fullName>
    </submittedName>
</protein>
<sequence length="97" mass="11046">MQGVSRGCVPLCPNRLVYPELFSADSAKLFDGGCLYSTTTQLAKRLINWITRPARLRKSMISVIQSNFENPNFLKHPEIVFGFHGKLKDQYKRLISS</sequence>
<evidence type="ECO:0000313" key="2">
    <source>
        <dbReference type="Proteomes" id="UP001626550"/>
    </source>
</evidence>
<dbReference type="PANTHER" id="PTHR13615">
    <property type="entry name" value="GLYCOSYLTRANSFERASE-LIKE 1"/>
    <property type="match status" value="1"/>
</dbReference>
<gene>
    <name evidence="1" type="ORF">Ciccas_013746</name>
</gene>